<evidence type="ECO:0000259" key="5">
    <source>
        <dbReference type="PROSITE" id="PS50110"/>
    </source>
</evidence>
<dbReference type="PROSITE" id="PS50110">
    <property type="entry name" value="RESPONSE_REGULATORY"/>
    <property type="match status" value="1"/>
</dbReference>
<keyword evidence="7" id="KW-1185">Reference proteome</keyword>
<dbReference type="SMART" id="SM00448">
    <property type="entry name" value="REC"/>
    <property type="match status" value="1"/>
</dbReference>
<dbReference type="GO" id="GO:0003677">
    <property type="term" value="F:DNA binding"/>
    <property type="evidence" value="ECO:0007669"/>
    <property type="project" value="UniProtKB-KW"/>
</dbReference>
<comment type="caution">
    <text evidence="6">The sequence shown here is derived from an EMBL/GenBank/DDBJ whole genome shotgun (WGS) entry which is preliminary data.</text>
</comment>
<reference evidence="6 7" key="1">
    <citation type="submission" date="2018-07" db="EMBL/GenBank/DDBJ databases">
        <title>Dyella monticola sp. nov. and Dyella psychrodurans sp. nov. isolated from monsoon evergreen broad-leaved forest soil of Dinghu Mountain, China.</title>
        <authorList>
            <person name="Gao Z."/>
            <person name="Qiu L."/>
        </authorList>
    </citation>
    <scope>NUCLEOTIDE SEQUENCE [LARGE SCALE GENOMIC DNA]</scope>
    <source>
        <strain evidence="6 7">4MSK11</strain>
    </source>
</reference>
<dbReference type="OrthoDB" id="5945638at2"/>
<dbReference type="Pfam" id="PF00072">
    <property type="entry name" value="Response_reg"/>
    <property type="match status" value="1"/>
</dbReference>
<gene>
    <name evidence="6" type="ORF">DWU99_01745</name>
</gene>
<dbReference type="RefSeq" id="WP_115476273.1">
    <property type="nucleotide sequence ID" value="NZ_QRBF01000001.1"/>
</dbReference>
<dbReference type="PANTHER" id="PTHR43214">
    <property type="entry name" value="TWO-COMPONENT RESPONSE REGULATOR"/>
    <property type="match status" value="1"/>
</dbReference>
<dbReference type="SUPFAM" id="SSF46894">
    <property type="entry name" value="C-terminal effector domain of the bipartite response regulators"/>
    <property type="match status" value="1"/>
</dbReference>
<evidence type="ECO:0000259" key="4">
    <source>
        <dbReference type="PROSITE" id="PS50043"/>
    </source>
</evidence>
<feature type="modified residue" description="4-aspartylphosphate" evidence="3">
    <location>
        <position position="57"/>
    </location>
</feature>
<keyword evidence="2" id="KW-0238">DNA-binding</keyword>
<dbReference type="InterPro" id="IPR000792">
    <property type="entry name" value="Tscrpt_reg_LuxR_C"/>
</dbReference>
<dbReference type="CDD" id="cd17535">
    <property type="entry name" value="REC_NarL-like"/>
    <property type="match status" value="1"/>
</dbReference>
<dbReference type="GO" id="GO:0006355">
    <property type="term" value="P:regulation of DNA-templated transcription"/>
    <property type="evidence" value="ECO:0007669"/>
    <property type="project" value="InterPro"/>
</dbReference>
<dbReference type="PANTHER" id="PTHR43214:SF17">
    <property type="entry name" value="TRANSCRIPTIONAL REGULATORY PROTEIN RCSB"/>
    <property type="match status" value="1"/>
</dbReference>
<dbReference type="InterPro" id="IPR039420">
    <property type="entry name" value="WalR-like"/>
</dbReference>
<dbReference type="EMBL" id="QRBF01000001">
    <property type="protein sequence ID" value="RDS86022.1"/>
    <property type="molecule type" value="Genomic_DNA"/>
</dbReference>
<dbReference type="SMART" id="SM00421">
    <property type="entry name" value="HTH_LUXR"/>
    <property type="match status" value="1"/>
</dbReference>
<dbReference type="InterPro" id="IPR016032">
    <property type="entry name" value="Sig_transdc_resp-reg_C-effctor"/>
</dbReference>
<proteinExistence type="predicted"/>
<dbReference type="PRINTS" id="PR00038">
    <property type="entry name" value="HTHLUXR"/>
</dbReference>
<dbReference type="GO" id="GO:0000160">
    <property type="term" value="P:phosphorelay signal transduction system"/>
    <property type="evidence" value="ECO:0007669"/>
    <property type="project" value="InterPro"/>
</dbReference>
<evidence type="ECO:0000256" key="3">
    <source>
        <dbReference type="PROSITE-ProRule" id="PRU00169"/>
    </source>
</evidence>
<evidence type="ECO:0000256" key="2">
    <source>
        <dbReference type="ARBA" id="ARBA00023125"/>
    </source>
</evidence>
<dbReference type="InterPro" id="IPR036388">
    <property type="entry name" value="WH-like_DNA-bd_sf"/>
</dbReference>
<dbReference type="AlphaFoldDB" id="A0A370XCJ5"/>
<sequence>MDNQVRVAVADDHPVIRMGIEATLDDISFIDRIGSVADSTQLVALLDTQPCDVLVTDYAMPGGQYGDGMELIAFVRHRYPDLRIVVLTSMEKLALIRGLMTHGINAVLSKADDMSHLRAAIQATRTGRRYYSPRIANLLKALPATGSARLSQRESEVIALYVGGDSINTIAEKLQRSKQTISTQKVTAMRKLGIETDADLFKYAIELGLTRKKPLSD</sequence>
<evidence type="ECO:0000256" key="1">
    <source>
        <dbReference type="ARBA" id="ARBA00022553"/>
    </source>
</evidence>
<protein>
    <submittedName>
        <fullName evidence="6">Response regulator</fullName>
    </submittedName>
</protein>
<feature type="domain" description="Response regulatory" evidence="5">
    <location>
        <begin position="6"/>
        <end position="125"/>
    </location>
</feature>
<evidence type="ECO:0000313" key="6">
    <source>
        <dbReference type="EMBL" id="RDS86022.1"/>
    </source>
</evidence>
<dbReference type="InterPro" id="IPR058245">
    <property type="entry name" value="NreC/VraR/RcsB-like_REC"/>
</dbReference>
<dbReference type="Proteomes" id="UP000255334">
    <property type="component" value="Unassembled WGS sequence"/>
</dbReference>
<name>A0A370XCJ5_9GAMM</name>
<dbReference type="CDD" id="cd06170">
    <property type="entry name" value="LuxR_C_like"/>
    <property type="match status" value="1"/>
</dbReference>
<dbReference type="Gene3D" id="1.10.10.10">
    <property type="entry name" value="Winged helix-like DNA-binding domain superfamily/Winged helix DNA-binding domain"/>
    <property type="match status" value="1"/>
</dbReference>
<keyword evidence="1 3" id="KW-0597">Phosphoprotein</keyword>
<dbReference type="SUPFAM" id="SSF52172">
    <property type="entry name" value="CheY-like"/>
    <property type="match status" value="1"/>
</dbReference>
<feature type="domain" description="HTH luxR-type" evidence="4">
    <location>
        <begin position="143"/>
        <end position="208"/>
    </location>
</feature>
<dbReference type="Pfam" id="PF00196">
    <property type="entry name" value="GerE"/>
    <property type="match status" value="1"/>
</dbReference>
<dbReference type="PROSITE" id="PS50043">
    <property type="entry name" value="HTH_LUXR_2"/>
    <property type="match status" value="1"/>
</dbReference>
<dbReference type="Gene3D" id="3.40.50.2300">
    <property type="match status" value="1"/>
</dbReference>
<evidence type="ECO:0000313" key="7">
    <source>
        <dbReference type="Proteomes" id="UP000255334"/>
    </source>
</evidence>
<dbReference type="InterPro" id="IPR001789">
    <property type="entry name" value="Sig_transdc_resp-reg_receiver"/>
</dbReference>
<organism evidence="6 7">
    <name type="scientific">Dyella psychrodurans</name>
    <dbReference type="NCBI Taxonomy" id="1927960"/>
    <lineage>
        <taxon>Bacteria</taxon>
        <taxon>Pseudomonadati</taxon>
        <taxon>Pseudomonadota</taxon>
        <taxon>Gammaproteobacteria</taxon>
        <taxon>Lysobacterales</taxon>
        <taxon>Rhodanobacteraceae</taxon>
        <taxon>Dyella</taxon>
    </lineage>
</organism>
<dbReference type="InterPro" id="IPR011006">
    <property type="entry name" value="CheY-like_superfamily"/>
</dbReference>
<accession>A0A370XCJ5</accession>